<dbReference type="HOGENOM" id="CLU_205732_0_0_9"/>
<dbReference type="KEGG" id="clc:Calla_2151"/>
<dbReference type="Gene3D" id="1.20.1560.10">
    <property type="entry name" value="ABC transporter type 1, transmembrane domain"/>
    <property type="match status" value="1"/>
</dbReference>
<keyword evidence="2" id="KW-0812">Transmembrane</keyword>
<evidence type="ECO:0000313" key="5">
    <source>
        <dbReference type="EMBL" id="AEM74710.1"/>
    </source>
</evidence>
<evidence type="ECO:0000313" key="6">
    <source>
        <dbReference type="Proteomes" id="UP000009257"/>
    </source>
</evidence>
<dbReference type="EMBL" id="CP003001">
    <property type="protein sequence ID" value="AEM74710.1"/>
    <property type="molecule type" value="Genomic_DNA"/>
</dbReference>
<protein>
    <submittedName>
        <fullName evidence="5">ABC transporter-like protein</fullName>
    </submittedName>
</protein>
<gene>
    <name evidence="5" type="ORF">Calla_2151</name>
</gene>
<dbReference type="Proteomes" id="UP000009257">
    <property type="component" value="Chromosome"/>
</dbReference>
<dbReference type="GO" id="GO:0005524">
    <property type="term" value="F:ATP binding"/>
    <property type="evidence" value="ECO:0007669"/>
    <property type="project" value="InterPro"/>
</dbReference>
<keyword evidence="4" id="KW-0472">Membrane</keyword>
<sequence length="66" mass="7359">MKKVAKYLKPYTLLVLAAILFVFIQAMSELTLPDYMSKIVNVGIQQSSIENAVPEAIRSSTMEKVP</sequence>
<proteinExistence type="predicted"/>
<evidence type="ECO:0000256" key="2">
    <source>
        <dbReference type="ARBA" id="ARBA00022692"/>
    </source>
</evidence>
<evidence type="ECO:0000256" key="3">
    <source>
        <dbReference type="ARBA" id="ARBA00022989"/>
    </source>
</evidence>
<organism evidence="5 6">
    <name type="scientific">Caldicellulosiruptor acetigenus 6A</name>
    <dbReference type="NCBI Taxonomy" id="632516"/>
    <lineage>
        <taxon>Bacteria</taxon>
        <taxon>Bacillati</taxon>
        <taxon>Bacillota</taxon>
        <taxon>Bacillota incertae sedis</taxon>
        <taxon>Caldicellulosiruptorales</taxon>
        <taxon>Caldicellulosiruptoraceae</taxon>
        <taxon>Caldicellulosiruptor</taxon>
    </lineage>
</organism>
<keyword evidence="3" id="KW-1133">Transmembrane helix</keyword>
<evidence type="ECO:0000256" key="1">
    <source>
        <dbReference type="ARBA" id="ARBA00004651"/>
    </source>
</evidence>
<accession>G2PWA9</accession>
<dbReference type="SUPFAM" id="SSF90123">
    <property type="entry name" value="ABC transporter transmembrane region"/>
    <property type="match status" value="1"/>
</dbReference>
<dbReference type="GO" id="GO:0005886">
    <property type="term" value="C:plasma membrane"/>
    <property type="evidence" value="ECO:0007669"/>
    <property type="project" value="UniProtKB-SubCell"/>
</dbReference>
<dbReference type="AlphaFoldDB" id="G2PWA9"/>
<comment type="subcellular location">
    <subcellularLocation>
        <location evidence="1">Cell membrane</location>
        <topology evidence="1">Multi-pass membrane protein</topology>
    </subcellularLocation>
</comment>
<name>G2PWA9_9FIRM</name>
<evidence type="ECO:0000256" key="4">
    <source>
        <dbReference type="ARBA" id="ARBA00023136"/>
    </source>
</evidence>
<reference evidence="5 6" key="1">
    <citation type="submission" date="2011-08" db="EMBL/GenBank/DDBJ databases">
        <title>Complete sequence of Caldicellulosiruptor lactoaceticus 6A.</title>
        <authorList>
            <consortium name="US DOE Joint Genome Institute"/>
            <person name="Lucas S."/>
            <person name="Han J."/>
            <person name="Lapidus A."/>
            <person name="Cheng J.-F."/>
            <person name="Goodwin L."/>
            <person name="Pitluck S."/>
            <person name="Peters L."/>
            <person name="Davenport K."/>
            <person name="Detter J.C."/>
            <person name="Han C."/>
            <person name="Tapia R."/>
            <person name="Land M."/>
            <person name="Hauser L."/>
            <person name="Kyrpides N."/>
            <person name="Ivanova N."/>
            <person name="Ovchinnikova G."/>
            <person name="Pagani I."/>
            <person name="Blumer-Schuette S.E."/>
            <person name="Kelly R.M."/>
            <person name="Woyke T."/>
        </authorList>
    </citation>
    <scope>NUCLEOTIDE SEQUENCE [LARGE SCALE GENOMIC DNA]</scope>
    <source>
        <strain evidence="5 6">6A</strain>
    </source>
</reference>
<dbReference type="InterPro" id="IPR036640">
    <property type="entry name" value="ABC1_TM_sf"/>
</dbReference>